<gene>
    <name evidence="1" type="ORF">BEI59_30400</name>
</gene>
<dbReference type="RefSeq" id="WP_069432234.1">
    <property type="nucleotide sequence ID" value="NZ_MEHA01000034.1"/>
</dbReference>
<dbReference type="Proteomes" id="UP000094271">
    <property type="component" value="Unassembled WGS sequence"/>
</dbReference>
<protein>
    <submittedName>
        <fullName evidence="1">Uncharacterized protein</fullName>
    </submittedName>
</protein>
<evidence type="ECO:0000313" key="1">
    <source>
        <dbReference type="EMBL" id="ODR43546.1"/>
    </source>
</evidence>
<sequence>MAGSVSAEVWLNQRRWDALEESLKAQGSNIERHLQDYLIKLYNETVPFDQWLQIENAITKEELESAQAAEDQKVYAAFHIREHGHDSIFSTGNGEEFLDVAIRLRHYVRGGASAVRGDFSHHFYKTQSITRERFDELAALRLENTGKVTGAFEIDLDAGWCSALNLADGWQTFKIKDVSTAAYHADRPRSIQRGEQWRKLVDYLYGRDIEPQTFGPVETRGIRPLMEGDLSFSDEIVLSGHELNFKYDFINDEARREVLGTMVDCPEPGDGLDILCHYDAARQDTGSGLSLTLYRHDGLEQRSFSYPLGKEERALLRKQMEADCLGRTGQTLNGYYAQLDLERGESPPELKGGTKRLPVDAVSFTDEITECDGKLNFYIPTYFDPDAVFGTHVCTDANDDWVDVYAGFDWKTGRMDSALTVRLCCTDGHEFEFSYRLSPTEQVQLWEKMDAYCRQQNGQSLEEARAALLQTQAEEGMEIRM</sequence>
<dbReference type="EMBL" id="MEHA01000034">
    <property type="protein sequence ID" value="ODR43546.1"/>
    <property type="molecule type" value="Genomic_DNA"/>
</dbReference>
<evidence type="ECO:0000313" key="2">
    <source>
        <dbReference type="Proteomes" id="UP000094271"/>
    </source>
</evidence>
<comment type="caution">
    <text evidence="1">The sequence shown here is derived from an EMBL/GenBank/DDBJ whole genome shotgun (WGS) entry which is preliminary data.</text>
</comment>
<accession>A0A1E3U8L4</accession>
<dbReference type="AlphaFoldDB" id="A0A1E3U8L4"/>
<organism evidence="1 2">
    <name type="scientific">Eisenbergiella tayi</name>
    <dbReference type="NCBI Taxonomy" id="1432052"/>
    <lineage>
        <taxon>Bacteria</taxon>
        <taxon>Bacillati</taxon>
        <taxon>Bacillota</taxon>
        <taxon>Clostridia</taxon>
        <taxon>Lachnospirales</taxon>
        <taxon>Lachnospiraceae</taxon>
        <taxon>Eisenbergiella</taxon>
    </lineage>
</organism>
<proteinExistence type="predicted"/>
<dbReference type="OrthoDB" id="1881091at2"/>
<reference evidence="1 2" key="1">
    <citation type="submission" date="2016-08" db="EMBL/GenBank/DDBJ databases">
        <authorList>
            <person name="Seilhamer J.J."/>
        </authorList>
    </citation>
    <scope>NUCLEOTIDE SEQUENCE [LARGE SCALE GENOMIC DNA]</scope>
    <source>
        <strain evidence="1 2">NML150140-1</strain>
    </source>
</reference>
<name>A0A1E3U8L4_9FIRM</name>